<dbReference type="PANTHER" id="PTHR19302:SF14">
    <property type="entry name" value="GAMMA-TUBULIN COMPLEX COMPONENT 3"/>
    <property type="match status" value="1"/>
</dbReference>
<evidence type="ECO:0000256" key="3">
    <source>
        <dbReference type="ARBA" id="ARBA00022490"/>
    </source>
</evidence>
<feature type="domain" description="Gamma tubulin complex component C-terminal" evidence="7">
    <location>
        <begin position="519"/>
        <end position="842"/>
    </location>
</feature>
<evidence type="ECO:0000259" key="7">
    <source>
        <dbReference type="Pfam" id="PF04130"/>
    </source>
</evidence>
<dbReference type="Gene3D" id="1.20.120.1900">
    <property type="entry name" value="Gamma-tubulin complex, C-terminal domain"/>
    <property type="match status" value="1"/>
</dbReference>
<dbReference type="GO" id="GO:0043015">
    <property type="term" value="F:gamma-tubulin binding"/>
    <property type="evidence" value="ECO:0007669"/>
    <property type="project" value="InterPro"/>
</dbReference>
<dbReference type="InterPro" id="IPR041470">
    <property type="entry name" value="GCP_N"/>
</dbReference>
<feature type="region of interest" description="Disordered" evidence="6">
    <location>
        <begin position="169"/>
        <end position="188"/>
    </location>
</feature>
<keyword evidence="3" id="KW-0963">Cytoplasm</keyword>
<dbReference type="Pfam" id="PF17681">
    <property type="entry name" value="GCP_N_terminal"/>
    <property type="match status" value="1"/>
</dbReference>
<dbReference type="GO" id="GO:0031122">
    <property type="term" value="P:cytoplasmic microtubule organization"/>
    <property type="evidence" value="ECO:0007669"/>
    <property type="project" value="TreeGrafter"/>
</dbReference>
<dbReference type="InterPro" id="IPR042241">
    <property type="entry name" value="GCP_C_sf"/>
</dbReference>
<evidence type="ECO:0000313" key="10">
    <source>
        <dbReference type="Proteomes" id="UP001061958"/>
    </source>
</evidence>
<dbReference type="Pfam" id="PF04130">
    <property type="entry name" value="GCP_C_terminal"/>
    <property type="match status" value="1"/>
</dbReference>
<organism evidence="9 10">
    <name type="scientific">Galdieria partita</name>
    <dbReference type="NCBI Taxonomy" id="83374"/>
    <lineage>
        <taxon>Eukaryota</taxon>
        <taxon>Rhodophyta</taxon>
        <taxon>Bangiophyceae</taxon>
        <taxon>Galdieriales</taxon>
        <taxon>Galdieriaceae</taxon>
        <taxon>Galdieria</taxon>
    </lineage>
</organism>
<evidence type="ECO:0000313" key="9">
    <source>
        <dbReference type="EMBL" id="GJQ10092.1"/>
    </source>
</evidence>
<dbReference type="GO" id="GO:0000278">
    <property type="term" value="P:mitotic cell cycle"/>
    <property type="evidence" value="ECO:0007669"/>
    <property type="project" value="TreeGrafter"/>
</dbReference>
<keyword evidence="4" id="KW-0493">Microtubule</keyword>
<dbReference type="GO" id="GO:0000922">
    <property type="term" value="C:spindle pole"/>
    <property type="evidence" value="ECO:0007669"/>
    <property type="project" value="InterPro"/>
</dbReference>
<dbReference type="InterPro" id="IPR040457">
    <property type="entry name" value="GCP_C"/>
</dbReference>
<dbReference type="GO" id="GO:0000930">
    <property type="term" value="C:gamma-tubulin complex"/>
    <property type="evidence" value="ECO:0007669"/>
    <property type="project" value="TreeGrafter"/>
</dbReference>
<evidence type="ECO:0000256" key="5">
    <source>
        <dbReference type="ARBA" id="ARBA00023212"/>
    </source>
</evidence>
<evidence type="ECO:0000256" key="4">
    <source>
        <dbReference type="ARBA" id="ARBA00022701"/>
    </source>
</evidence>
<dbReference type="OrthoDB" id="5860513at2759"/>
<accession>A0A9C7PUY9</accession>
<dbReference type="GO" id="GO:0051225">
    <property type="term" value="P:spindle assembly"/>
    <property type="evidence" value="ECO:0007669"/>
    <property type="project" value="TreeGrafter"/>
</dbReference>
<reference evidence="9" key="1">
    <citation type="journal article" date="2022" name="Proc. Natl. Acad. Sci. U.S.A.">
        <title>Life cycle and functional genomics of the unicellular red alga Galdieria for elucidating algal and plant evolution and industrial use.</title>
        <authorList>
            <person name="Hirooka S."/>
            <person name="Itabashi T."/>
            <person name="Ichinose T.M."/>
            <person name="Onuma R."/>
            <person name="Fujiwara T."/>
            <person name="Yamashita S."/>
            <person name="Jong L.W."/>
            <person name="Tomita R."/>
            <person name="Iwane A.H."/>
            <person name="Miyagishima S.Y."/>
        </authorList>
    </citation>
    <scope>NUCLEOTIDE SEQUENCE</scope>
    <source>
        <strain evidence="9">NBRC 102759</strain>
    </source>
</reference>
<name>A0A9C7PUY9_9RHOD</name>
<evidence type="ECO:0000256" key="2">
    <source>
        <dbReference type="ARBA" id="ARBA00010337"/>
    </source>
</evidence>
<dbReference type="PANTHER" id="PTHR19302">
    <property type="entry name" value="GAMMA TUBULIN COMPLEX PROTEIN"/>
    <property type="match status" value="1"/>
</dbReference>
<dbReference type="GO" id="GO:0051321">
    <property type="term" value="P:meiotic cell cycle"/>
    <property type="evidence" value="ECO:0007669"/>
    <property type="project" value="TreeGrafter"/>
</dbReference>
<reference evidence="9" key="2">
    <citation type="submission" date="2022-01" db="EMBL/GenBank/DDBJ databases">
        <authorList>
            <person name="Hirooka S."/>
            <person name="Miyagishima S.Y."/>
        </authorList>
    </citation>
    <scope>NUCLEOTIDE SEQUENCE</scope>
    <source>
        <strain evidence="9">NBRC 102759</strain>
    </source>
</reference>
<evidence type="ECO:0000256" key="1">
    <source>
        <dbReference type="ARBA" id="ARBA00004245"/>
    </source>
</evidence>
<dbReference type="GO" id="GO:0005874">
    <property type="term" value="C:microtubule"/>
    <property type="evidence" value="ECO:0007669"/>
    <property type="project" value="UniProtKB-KW"/>
</dbReference>
<comment type="subcellular location">
    <subcellularLocation>
        <location evidence="1">Cytoplasm</location>
        <location evidence="1">Cytoskeleton</location>
    </subcellularLocation>
</comment>
<comment type="caution">
    <text evidence="9">The sequence shown here is derived from an EMBL/GenBank/DDBJ whole genome shotgun (WGS) entry which is preliminary data.</text>
</comment>
<evidence type="ECO:0000259" key="8">
    <source>
        <dbReference type="Pfam" id="PF17681"/>
    </source>
</evidence>
<keyword evidence="5" id="KW-0206">Cytoskeleton</keyword>
<dbReference type="AlphaFoldDB" id="A0A9C7PUY9"/>
<protein>
    <recommendedName>
        <fullName evidence="11">Spindle pole body component</fullName>
    </recommendedName>
</protein>
<dbReference type="InterPro" id="IPR007259">
    <property type="entry name" value="GCP"/>
</dbReference>
<sequence length="862" mass="99422">MQKVNNSKTPEEATHIVALVRQLVSAINGNATEEVLPSSQAKQVRLALKILSSRISSRKQSYVDEQVIVERLKRSLAKANRIRDAVRLLELVNSLKQLCDNHQLTQVLYFLEELAYHEQALSHSKQQRLANQLSDLSLDSTLSNSSNPLKVSNPLLDSAIVDSNQVKNLESRGNEDTSHDDSKPNNTVREDAFQEYIVKENEAYEISEAILVREAIYAVQGIEGKYVKYQEKNDEYAVAPDIGVPQPVRELIRRICRMGWLYKHLKQQLQELQSNPSCGTISRSFCGAIENELDEYYEVLAEVEAQAGMTNFENIENAGLLAAKGRDDLTLRKLFVWCQEPLEKLKWLSVLTEAAYNTKGGALLSILHEFTLHGDKSIQSLVCSILRKASVPLFDAVRKWILDGELDDPYEEFFIASRQGITAEDIWDKKFYIRQSMVPSFLSMESHLISSILLAGKTVVFLRKCCSDGSWLSDKFREPLFREKPLGYNQVDSLRVFVQAACEASSNRLKFLLFEKFLLKGHCIALRNLILLGQGDFVQNLLDSLAADLNEPSSDLYRNNLLGTLDASLRSSSAAITIASALSAEDSMMDNFTNEVLDRMDVRLLHPSSGAQGWDVFSLDYRFDVPLTSIFTKDVMEMYRKISRFLWYLKRSNYLLCTTWNTHFLSSSQDYKHTKLEMKPIARTLYNKIHFVRMKMMHFVENFQYYVMFEVLEVSWNELLNKLQKAQDMNELILAQRLFISKILEKLMLKEKFRSQYQRIRQLLDLTVRYHSFMRTWAMHKSIEDLDFSTEMEKRDENLLSKLVQIETQYDTIFEEFLQDLQTIEKDEIRALLFRLNFNGYYSSKMPTASQIARESHQHLSS</sequence>
<comment type="similarity">
    <text evidence="2">Belongs to the TUBGCP family.</text>
</comment>
<proteinExistence type="inferred from homology"/>
<dbReference type="EMBL" id="BQMJ01000013">
    <property type="protein sequence ID" value="GJQ10092.1"/>
    <property type="molecule type" value="Genomic_DNA"/>
</dbReference>
<dbReference type="Proteomes" id="UP001061958">
    <property type="component" value="Unassembled WGS sequence"/>
</dbReference>
<feature type="domain" description="Gamma tubulin complex component protein N-terminal" evidence="8">
    <location>
        <begin position="212"/>
        <end position="516"/>
    </location>
</feature>
<evidence type="ECO:0008006" key="11">
    <source>
        <dbReference type="Google" id="ProtNLM"/>
    </source>
</evidence>
<dbReference type="GO" id="GO:0007020">
    <property type="term" value="P:microtubule nucleation"/>
    <property type="evidence" value="ECO:0007669"/>
    <property type="project" value="InterPro"/>
</dbReference>
<evidence type="ECO:0000256" key="6">
    <source>
        <dbReference type="SAM" id="MobiDB-lite"/>
    </source>
</evidence>
<dbReference type="GO" id="GO:0051011">
    <property type="term" value="F:microtubule minus-end binding"/>
    <property type="evidence" value="ECO:0007669"/>
    <property type="project" value="TreeGrafter"/>
</dbReference>
<keyword evidence="10" id="KW-1185">Reference proteome</keyword>
<gene>
    <name evidence="9" type="ORF">GpartN1_g1883.t1</name>
</gene>